<evidence type="ECO:0000313" key="1">
    <source>
        <dbReference type="EMBL" id="TQJ03881.1"/>
    </source>
</evidence>
<dbReference type="Proteomes" id="UP000320876">
    <property type="component" value="Unassembled WGS sequence"/>
</dbReference>
<dbReference type="EMBL" id="VFML01000001">
    <property type="protein sequence ID" value="TQJ03881.1"/>
    <property type="molecule type" value="Genomic_DNA"/>
</dbReference>
<reference evidence="1 2" key="1">
    <citation type="submission" date="2019-06" db="EMBL/GenBank/DDBJ databases">
        <title>Sequencing the genomes of 1000 actinobacteria strains.</title>
        <authorList>
            <person name="Klenk H.-P."/>
        </authorList>
    </citation>
    <scope>NUCLEOTIDE SEQUENCE [LARGE SCALE GENOMIC DNA]</scope>
    <source>
        <strain evidence="1 2">DSM 45679</strain>
    </source>
</reference>
<comment type="caution">
    <text evidence="1">The sequence shown here is derived from an EMBL/GenBank/DDBJ whole genome shotgun (WGS) entry which is preliminary data.</text>
</comment>
<accession>A0A542DLA3</accession>
<dbReference type="RefSeq" id="WP_141999640.1">
    <property type="nucleotide sequence ID" value="NZ_VFML01000001.1"/>
</dbReference>
<keyword evidence="2" id="KW-1185">Reference proteome</keyword>
<organism evidence="1 2">
    <name type="scientific">Amycolatopsis cihanbeyliensis</name>
    <dbReference type="NCBI Taxonomy" id="1128664"/>
    <lineage>
        <taxon>Bacteria</taxon>
        <taxon>Bacillati</taxon>
        <taxon>Actinomycetota</taxon>
        <taxon>Actinomycetes</taxon>
        <taxon>Pseudonocardiales</taxon>
        <taxon>Pseudonocardiaceae</taxon>
        <taxon>Amycolatopsis</taxon>
    </lineage>
</organism>
<proteinExistence type="predicted"/>
<protein>
    <recommendedName>
        <fullName evidence="3">PE family protein</fullName>
    </recommendedName>
</protein>
<name>A0A542DLA3_AMYCI</name>
<sequence length="121" mass="13264">MTAWFEQPIANARMSAGTGGGYRFDADGAQKTINDIYAVLEEELYPAKQDAERLTRVEKPGDEVASEGYVHTANSSGQSYLSFLDAAIRYLEGYAEGLERSRQAYLEQEGNAAEAMRGKDG</sequence>
<evidence type="ECO:0008006" key="3">
    <source>
        <dbReference type="Google" id="ProtNLM"/>
    </source>
</evidence>
<evidence type="ECO:0000313" key="2">
    <source>
        <dbReference type="Proteomes" id="UP000320876"/>
    </source>
</evidence>
<dbReference type="AlphaFoldDB" id="A0A542DLA3"/>
<gene>
    <name evidence="1" type="ORF">FB471_3655</name>
</gene>
<dbReference type="OrthoDB" id="3626232at2"/>